<dbReference type="Gene3D" id="1.20.1640.10">
    <property type="entry name" value="Multidrug efflux transporter AcrB transmembrane domain"/>
    <property type="match status" value="1"/>
</dbReference>
<comment type="caution">
    <text evidence="2">The sequence shown here is derived from an EMBL/GenBank/DDBJ whole genome shotgun (WGS) entry which is preliminary data.</text>
</comment>
<dbReference type="EMBL" id="MDDC01000034">
    <property type="protein sequence ID" value="OIQ53291.1"/>
    <property type="molecule type" value="Genomic_DNA"/>
</dbReference>
<dbReference type="SUPFAM" id="SSF82866">
    <property type="entry name" value="Multidrug efflux transporter AcrB transmembrane domain"/>
    <property type="match status" value="1"/>
</dbReference>
<feature type="transmembrane region" description="Helical" evidence="1">
    <location>
        <begin position="12"/>
        <end position="37"/>
    </location>
</feature>
<name>A0A1J5NIK6_NEOTH</name>
<dbReference type="Proteomes" id="UP000182811">
    <property type="component" value="Unassembled WGS sequence"/>
</dbReference>
<dbReference type="AlphaFoldDB" id="A0A1J5NIK6"/>
<proteinExistence type="predicted"/>
<accession>A0A1J5NIK6</accession>
<keyword evidence="1" id="KW-0812">Transmembrane</keyword>
<keyword evidence="1" id="KW-1133">Transmembrane helix</keyword>
<organism evidence="2 3">
    <name type="scientific">Neomoorella thermoacetica</name>
    <name type="common">Clostridium thermoaceticum</name>
    <dbReference type="NCBI Taxonomy" id="1525"/>
    <lineage>
        <taxon>Bacteria</taxon>
        <taxon>Bacillati</taxon>
        <taxon>Bacillota</taxon>
        <taxon>Clostridia</taxon>
        <taxon>Neomoorellales</taxon>
        <taxon>Neomoorellaceae</taxon>
        <taxon>Neomoorella</taxon>
    </lineage>
</organism>
<gene>
    <name evidence="2" type="ORF">MOTE_25050</name>
</gene>
<protein>
    <submittedName>
        <fullName evidence="2">Uncharacterized protein</fullName>
    </submittedName>
</protein>
<keyword evidence="1" id="KW-0472">Membrane</keyword>
<reference evidence="2 3" key="1">
    <citation type="submission" date="2016-08" db="EMBL/GenBank/DDBJ databases">
        <title>Genome-based comparison of Moorella thermoacetic strains.</title>
        <authorList>
            <person name="Poehlein A."/>
            <person name="Bengelsdorf F.R."/>
            <person name="Esser C."/>
            <person name="Duerre P."/>
            <person name="Daniel R."/>
        </authorList>
    </citation>
    <scope>NUCLEOTIDE SEQUENCE [LARGE SCALE GENOMIC DNA]</scope>
    <source>
        <strain evidence="2 3">DSM 21394</strain>
    </source>
</reference>
<sequence length="58" mass="6537">MILFDPIFQGMAISLNFGTLLSTTLTIFVVPLLYYLVMSRKSSTMRSAELDFQKGETV</sequence>
<evidence type="ECO:0000313" key="2">
    <source>
        <dbReference type="EMBL" id="OIQ53291.1"/>
    </source>
</evidence>
<evidence type="ECO:0000313" key="3">
    <source>
        <dbReference type="Proteomes" id="UP000182811"/>
    </source>
</evidence>
<evidence type="ECO:0000256" key="1">
    <source>
        <dbReference type="SAM" id="Phobius"/>
    </source>
</evidence>